<evidence type="ECO:0000313" key="1">
    <source>
        <dbReference type="EMBL" id="HFK97022.1"/>
    </source>
</evidence>
<dbReference type="EMBL" id="DSTK01000020">
    <property type="protein sequence ID" value="HFK97022.1"/>
    <property type="molecule type" value="Genomic_DNA"/>
</dbReference>
<name>A0A831ZXU3_9BACT</name>
<sequence>MTKPQRILVFQQKGSGEPKIAGLRKYGEGLYRIDVFSIDEPLPPVLDDTRPYLPEVIEADLVLDYLKHPDLSEDLAKRCAALRIPVVASGKKVKVPGVYIPVTCCGLGRPGRLGLYEERFGAPEVDVVLENGCIQKVVVRRGAPCGATWEAAKKIEGWSVEDAAVRYGLEVQYFCVADPSGWDPLYGKSPVHFAGHMHKRAMAKALERLGVIAEEAESENSEPDRHLCV</sequence>
<dbReference type="Pfam" id="PF02593">
    <property type="entry name" value="DUF166"/>
    <property type="match status" value="1"/>
</dbReference>
<evidence type="ECO:0008006" key="2">
    <source>
        <dbReference type="Google" id="ProtNLM"/>
    </source>
</evidence>
<dbReference type="AlphaFoldDB" id="A0A831ZXU3"/>
<protein>
    <recommendedName>
        <fullName evidence="2">Thymidylate synthase</fullName>
    </recommendedName>
</protein>
<comment type="caution">
    <text evidence="1">The sequence shown here is derived from an EMBL/GenBank/DDBJ whole genome shotgun (WGS) entry which is preliminary data.</text>
</comment>
<reference evidence="1" key="1">
    <citation type="journal article" date="2020" name="mSystems">
        <title>Genome- and Community-Level Interaction Insights into Carbon Utilization and Element Cycling Functions of Hydrothermarchaeota in Hydrothermal Sediment.</title>
        <authorList>
            <person name="Zhou Z."/>
            <person name="Liu Y."/>
            <person name="Xu W."/>
            <person name="Pan J."/>
            <person name="Luo Z.H."/>
            <person name="Li M."/>
        </authorList>
    </citation>
    <scope>NUCLEOTIDE SEQUENCE [LARGE SCALE GENOMIC DNA]</scope>
    <source>
        <strain evidence="1">SpSt-456</strain>
    </source>
</reference>
<dbReference type="NCBIfam" id="NF041372">
    <property type="entry name" value="DUF166_seleno"/>
    <property type="match status" value="1"/>
</dbReference>
<dbReference type="InterPro" id="IPR003745">
    <property type="entry name" value="DUF166"/>
</dbReference>
<gene>
    <name evidence="1" type="ORF">ENS06_06810</name>
</gene>
<accession>A0A831ZXU3</accession>
<organism evidence="1">
    <name type="scientific">Desulfacinum infernum</name>
    <dbReference type="NCBI Taxonomy" id="35837"/>
    <lineage>
        <taxon>Bacteria</taxon>
        <taxon>Pseudomonadati</taxon>
        <taxon>Thermodesulfobacteriota</taxon>
        <taxon>Syntrophobacteria</taxon>
        <taxon>Syntrophobacterales</taxon>
        <taxon>Syntrophobacteraceae</taxon>
        <taxon>Desulfacinum</taxon>
    </lineage>
</organism>
<proteinExistence type="predicted"/>